<dbReference type="EC" id="2.3.2.27" evidence="2"/>
<protein>
    <recommendedName>
        <fullName evidence="2">RING-type E3 ubiquitin transferase</fullName>
        <ecNumber evidence="2">2.3.2.27</ecNumber>
    </recommendedName>
</protein>
<feature type="region of interest" description="Disordered" evidence="5">
    <location>
        <begin position="293"/>
        <end position="343"/>
    </location>
</feature>
<dbReference type="GO" id="GO:0061630">
    <property type="term" value="F:ubiquitin protein ligase activity"/>
    <property type="evidence" value="ECO:0007669"/>
    <property type="project" value="UniProtKB-EC"/>
</dbReference>
<comment type="catalytic activity">
    <reaction evidence="1">
        <text>S-ubiquitinyl-[E2 ubiquitin-conjugating enzyme]-L-cysteine + [acceptor protein]-L-lysine = [E2 ubiquitin-conjugating enzyme]-L-cysteine + N(6)-ubiquitinyl-[acceptor protein]-L-lysine.</text>
        <dbReference type="EC" id="2.3.2.27"/>
    </reaction>
</comment>
<dbReference type="OrthoDB" id="4062651at2759"/>
<accession>A0A8X8CCA3</accession>
<sequence length="404" mass="44882">MEMTRSQVPFMVFTDKKVRKALLKGQTHVEKMCSNALAMIKNMTDTDVANEFMTTNRKLMQEKEGNESEWPEWMSVADRRLLQSSSVAPDVVVAAADGSGNYKTVSAAAAAAAAPKKSSKRYTIRIKAGVYRENVFRIVDEIAIGLLFLHQTKPEPLVHRELNPGKFLLDNNYTNPEYQQIGIIGVKSDVYSFGILLLQVITAKSPMGLTHIVEQAIENETLKEILDSDVPDWPIEEALCFAKLALQCAELRRKDRPDLGTEVLPELNRLRDLAEEKMNYLFYAEGKTPKEWERKGTVTSGERAVEEKQSPQSGKEGSKKGSSSIDHDGASSSASAGKNGSEEEYALQGQFGHKKFVPGDPPDMLIYEGCELLLISASDAIEEELGMELKTECEGDDDRSSFLF</sequence>
<evidence type="ECO:0000256" key="2">
    <source>
        <dbReference type="ARBA" id="ARBA00012483"/>
    </source>
</evidence>
<organism evidence="7 8">
    <name type="scientific">Populus tomentosa</name>
    <name type="common">Chinese white poplar</name>
    <dbReference type="NCBI Taxonomy" id="118781"/>
    <lineage>
        <taxon>Eukaryota</taxon>
        <taxon>Viridiplantae</taxon>
        <taxon>Streptophyta</taxon>
        <taxon>Embryophyta</taxon>
        <taxon>Tracheophyta</taxon>
        <taxon>Spermatophyta</taxon>
        <taxon>Magnoliopsida</taxon>
        <taxon>eudicotyledons</taxon>
        <taxon>Gunneridae</taxon>
        <taxon>Pentapetalae</taxon>
        <taxon>rosids</taxon>
        <taxon>fabids</taxon>
        <taxon>Malpighiales</taxon>
        <taxon>Salicaceae</taxon>
        <taxon>Saliceae</taxon>
        <taxon>Populus</taxon>
    </lineage>
</organism>
<keyword evidence="8" id="KW-1185">Reference proteome</keyword>
<dbReference type="EMBL" id="JAAWWB010000028">
    <property type="protein sequence ID" value="KAG6747564.1"/>
    <property type="molecule type" value="Genomic_DNA"/>
</dbReference>
<proteinExistence type="predicted"/>
<comment type="caution">
    <text evidence="7">The sequence shown here is derived from an EMBL/GenBank/DDBJ whole genome shotgun (WGS) entry which is preliminary data.</text>
</comment>
<evidence type="ECO:0000259" key="6">
    <source>
        <dbReference type="Pfam" id="PF01095"/>
    </source>
</evidence>
<dbReference type="InterPro" id="IPR051348">
    <property type="entry name" value="U-box_ubiquitin_ligases"/>
</dbReference>
<feature type="compositionally biased region" description="Low complexity" evidence="5">
    <location>
        <begin position="320"/>
        <end position="339"/>
    </location>
</feature>
<name>A0A8X8CCA3_POPTO</name>
<dbReference type="Pfam" id="PF01095">
    <property type="entry name" value="Pectinesterase"/>
    <property type="match status" value="1"/>
</dbReference>
<dbReference type="PANTHER" id="PTHR45647:SF76">
    <property type="entry name" value="PROTEIN KINASE DOMAIN-CONTAINING PROTEIN"/>
    <property type="match status" value="1"/>
</dbReference>
<reference evidence="7" key="1">
    <citation type="journal article" date="2020" name="bioRxiv">
        <title>Hybrid origin of Populus tomentosa Carr. identified through genome sequencing and phylogenomic analysis.</title>
        <authorList>
            <person name="An X."/>
            <person name="Gao K."/>
            <person name="Chen Z."/>
            <person name="Li J."/>
            <person name="Yang X."/>
            <person name="Yang X."/>
            <person name="Zhou J."/>
            <person name="Guo T."/>
            <person name="Zhao T."/>
            <person name="Huang S."/>
            <person name="Miao D."/>
            <person name="Khan W.U."/>
            <person name="Rao P."/>
            <person name="Ye M."/>
            <person name="Lei B."/>
            <person name="Liao W."/>
            <person name="Wang J."/>
            <person name="Ji L."/>
            <person name="Li Y."/>
            <person name="Guo B."/>
            <person name="Mustafa N.S."/>
            <person name="Li S."/>
            <person name="Yun Q."/>
            <person name="Keller S.R."/>
            <person name="Mao J."/>
            <person name="Zhang R."/>
            <person name="Strauss S.H."/>
        </authorList>
    </citation>
    <scope>NUCLEOTIDE SEQUENCE</scope>
    <source>
        <strain evidence="7">GM15</strain>
        <tissue evidence="7">Leaf</tissue>
    </source>
</reference>
<dbReference type="GO" id="GO:0042545">
    <property type="term" value="P:cell wall modification"/>
    <property type="evidence" value="ECO:0007669"/>
    <property type="project" value="InterPro"/>
</dbReference>
<evidence type="ECO:0000256" key="4">
    <source>
        <dbReference type="ARBA" id="ARBA00022801"/>
    </source>
</evidence>
<dbReference type="PANTHER" id="PTHR45647">
    <property type="entry name" value="OS02G0152300 PROTEIN"/>
    <property type="match status" value="1"/>
</dbReference>
<dbReference type="Proteomes" id="UP000886885">
    <property type="component" value="Chromosome 14D"/>
</dbReference>
<keyword evidence="3" id="KW-0833">Ubl conjugation pathway</keyword>
<evidence type="ECO:0000256" key="5">
    <source>
        <dbReference type="SAM" id="MobiDB-lite"/>
    </source>
</evidence>
<dbReference type="AlphaFoldDB" id="A0A8X8CCA3"/>
<gene>
    <name evidence="7" type="ORF">POTOM_047450</name>
</gene>
<evidence type="ECO:0000256" key="1">
    <source>
        <dbReference type="ARBA" id="ARBA00000900"/>
    </source>
</evidence>
<evidence type="ECO:0000256" key="3">
    <source>
        <dbReference type="ARBA" id="ARBA00022786"/>
    </source>
</evidence>
<dbReference type="InterPro" id="IPR000070">
    <property type="entry name" value="Pectinesterase_cat"/>
</dbReference>
<evidence type="ECO:0000313" key="8">
    <source>
        <dbReference type="Proteomes" id="UP000886885"/>
    </source>
</evidence>
<keyword evidence="4" id="KW-0378">Hydrolase</keyword>
<feature type="domain" description="Pectinesterase catalytic" evidence="6">
    <location>
        <begin position="92"/>
        <end position="135"/>
    </location>
</feature>
<dbReference type="GO" id="GO:0030599">
    <property type="term" value="F:pectinesterase activity"/>
    <property type="evidence" value="ECO:0007669"/>
    <property type="project" value="InterPro"/>
</dbReference>
<evidence type="ECO:0000313" key="7">
    <source>
        <dbReference type="EMBL" id="KAG6747564.1"/>
    </source>
</evidence>